<dbReference type="AlphaFoldDB" id="A0AAV1YZU6"/>
<feature type="non-terminal residue" evidence="1">
    <location>
        <position position="53"/>
    </location>
</feature>
<dbReference type="Proteomes" id="UP001497382">
    <property type="component" value="Unassembled WGS sequence"/>
</dbReference>
<comment type="caution">
    <text evidence="1">The sequence shown here is derived from an EMBL/GenBank/DDBJ whole genome shotgun (WGS) entry which is preliminary data.</text>
</comment>
<gene>
    <name evidence="1" type="ORF">LARSCL_LOCUS2148</name>
</gene>
<protein>
    <submittedName>
        <fullName evidence="1">Uncharacterized protein</fullName>
    </submittedName>
</protein>
<keyword evidence="2" id="KW-1185">Reference proteome</keyword>
<proteinExistence type="predicted"/>
<dbReference type="EMBL" id="CAXIEN010000014">
    <property type="protein sequence ID" value="CAL1264771.1"/>
    <property type="molecule type" value="Genomic_DNA"/>
</dbReference>
<name>A0AAV1YZU6_9ARAC</name>
<organism evidence="1 2">
    <name type="scientific">Larinioides sclopetarius</name>
    <dbReference type="NCBI Taxonomy" id="280406"/>
    <lineage>
        <taxon>Eukaryota</taxon>
        <taxon>Metazoa</taxon>
        <taxon>Ecdysozoa</taxon>
        <taxon>Arthropoda</taxon>
        <taxon>Chelicerata</taxon>
        <taxon>Arachnida</taxon>
        <taxon>Araneae</taxon>
        <taxon>Araneomorphae</taxon>
        <taxon>Entelegynae</taxon>
        <taxon>Araneoidea</taxon>
        <taxon>Araneidae</taxon>
        <taxon>Larinioides</taxon>
    </lineage>
</organism>
<sequence>MNIYFQNIPGPSSHEPALIEERGYYENLENTIILNETNRRRNAIYNASEITFQ</sequence>
<evidence type="ECO:0000313" key="2">
    <source>
        <dbReference type="Proteomes" id="UP001497382"/>
    </source>
</evidence>
<reference evidence="1 2" key="1">
    <citation type="submission" date="2024-04" db="EMBL/GenBank/DDBJ databases">
        <authorList>
            <person name="Rising A."/>
            <person name="Reimegard J."/>
            <person name="Sonavane S."/>
            <person name="Akerstrom W."/>
            <person name="Nylinder S."/>
            <person name="Hedman E."/>
            <person name="Kallberg Y."/>
        </authorList>
    </citation>
    <scope>NUCLEOTIDE SEQUENCE [LARGE SCALE GENOMIC DNA]</scope>
</reference>
<evidence type="ECO:0000313" key="1">
    <source>
        <dbReference type="EMBL" id="CAL1264771.1"/>
    </source>
</evidence>
<accession>A0AAV1YZU6</accession>